<accession>A0A2H3K9Q9</accession>
<evidence type="ECO:0000256" key="1">
    <source>
        <dbReference type="SAM" id="MobiDB-lite"/>
    </source>
</evidence>
<reference evidence="2 3" key="1">
    <citation type="journal article" date="2012" name="Science">
        <title>The Paleozoic origin of enzymatic lignin decomposition reconstructed from 31 fungal genomes.</title>
        <authorList>
            <person name="Floudas D."/>
            <person name="Binder M."/>
            <person name="Riley R."/>
            <person name="Barry K."/>
            <person name="Blanchette R.A."/>
            <person name="Henrissat B."/>
            <person name="Martinez A.T."/>
            <person name="Otillar R."/>
            <person name="Spatafora J.W."/>
            <person name="Yadav J.S."/>
            <person name="Aerts A."/>
            <person name="Benoit I."/>
            <person name="Boyd A."/>
            <person name="Carlson A."/>
            <person name="Copeland A."/>
            <person name="Coutinho P.M."/>
            <person name="de Vries R.P."/>
            <person name="Ferreira P."/>
            <person name="Findley K."/>
            <person name="Foster B."/>
            <person name="Gaskell J."/>
            <person name="Glotzer D."/>
            <person name="Gorecki P."/>
            <person name="Heitman J."/>
            <person name="Hesse C."/>
            <person name="Hori C."/>
            <person name="Igarashi K."/>
            <person name="Jurgens J.A."/>
            <person name="Kallen N."/>
            <person name="Kersten P."/>
            <person name="Kohler A."/>
            <person name="Kuees U."/>
            <person name="Kumar T.K.A."/>
            <person name="Kuo A."/>
            <person name="LaButti K."/>
            <person name="Larrondo L.F."/>
            <person name="Lindquist E."/>
            <person name="Ling A."/>
            <person name="Lombard V."/>
            <person name="Lucas S."/>
            <person name="Lundell T."/>
            <person name="Martin R."/>
            <person name="McLaughlin D.J."/>
            <person name="Morgenstern I."/>
            <person name="Morin E."/>
            <person name="Murat C."/>
            <person name="Nagy L.G."/>
            <person name="Nolan M."/>
            <person name="Ohm R.A."/>
            <person name="Patyshakuliyeva A."/>
            <person name="Rokas A."/>
            <person name="Ruiz-Duenas F.J."/>
            <person name="Sabat G."/>
            <person name="Salamov A."/>
            <person name="Samejima M."/>
            <person name="Schmutz J."/>
            <person name="Slot J.C."/>
            <person name="St John F."/>
            <person name="Stenlid J."/>
            <person name="Sun H."/>
            <person name="Sun S."/>
            <person name="Syed K."/>
            <person name="Tsang A."/>
            <person name="Wiebenga A."/>
            <person name="Young D."/>
            <person name="Pisabarro A."/>
            <person name="Eastwood D.C."/>
            <person name="Martin F."/>
            <person name="Cullen D."/>
            <person name="Grigoriev I.V."/>
            <person name="Hibbett D.S."/>
        </authorList>
    </citation>
    <scope>NUCLEOTIDE SEQUENCE [LARGE SCALE GENOMIC DNA]</scope>
    <source>
        <strain evidence="2 3">MD-104</strain>
    </source>
</reference>
<protein>
    <submittedName>
        <fullName evidence="2">Uncharacterized protein</fullName>
    </submittedName>
</protein>
<dbReference type="EMBL" id="KB468168">
    <property type="protein sequence ID" value="PCH45137.1"/>
    <property type="molecule type" value="Genomic_DNA"/>
</dbReference>
<sequence>MASCVPPAPPTSVPRRVQAVLRALLPTPADSFFTPHEQPSSDSSRSPACPVRPPPRANGEPPVSFAAGNETDEVSDRWTGRGGHADETWPAPPRRGARPLPTLPTGFAAVAHRARQSRHARSW</sequence>
<feature type="compositionally biased region" description="Basic and acidic residues" evidence="1">
    <location>
        <begin position="74"/>
        <end position="87"/>
    </location>
</feature>
<keyword evidence="3" id="KW-1185">Reference proteome</keyword>
<feature type="compositionally biased region" description="Polar residues" evidence="1">
    <location>
        <begin position="37"/>
        <end position="46"/>
    </location>
</feature>
<organism evidence="2 3">
    <name type="scientific">Wolfiporia cocos (strain MD-104)</name>
    <name type="common">Brown rot fungus</name>
    <dbReference type="NCBI Taxonomy" id="742152"/>
    <lineage>
        <taxon>Eukaryota</taxon>
        <taxon>Fungi</taxon>
        <taxon>Dikarya</taxon>
        <taxon>Basidiomycota</taxon>
        <taxon>Agaricomycotina</taxon>
        <taxon>Agaricomycetes</taxon>
        <taxon>Polyporales</taxon>
        <taxon>Phaeolaceae</taxon>
        <taxon>Wolfiporia</taxon>
    </lineage>
</organism>
<name>A0A2H3K9Q9_WOLCO</name>
<evidence type="ECO:0000313" key="2">
    <source>
        <dbReference type="EMBL" id="PCH45137.1"/>
    </source>
</evidence>
<feature type="region of interest" description="Disordered" evidence="1">
    <location>
        <begin position="29"/>
        <end position="103"/>
    </location>
</feature>
<gene>
    <name evidence="2" type="ORF">WOLCODRAFT_155143</name>
</gene>
<proteinExistence type="predicted"/>
<dbReference type="Proteomes" id="UP000218811">
    <property type="component" value="Unassembled WGS sequence"/>
</dbReference>
<evidence type="ECO:0000313" key="3">
    <source>
        <dbReference type="Proteomes" id="UP000218811"/>
    </source>
</evidence>
<dbReference type="AlphaFoldDB" id="A0A2H3K9Q9"/>